<evidence type="ECO:0000313" key="3">
    <source>
        <dbReference type="Proteomes" id="UP000095743"/>
    </source>
</evidence>
<sequence length="344" mass="39565">MSIEKLIQNKAYEFGYEKCGIVRIQDLEGYDKCLMERIDKVPASKMFYQNQSRLTHLPERYPWTKSVIVAVSHYGHYEVPGQLKGHIGKHYIFDGRVNTESQEFKRSVAMEQFLQDLGLKTASNRNFGIVGLRWAAMKAGLGVIRRNNFFYTESGSWVELEAWITDRDMELVESTNLPICPEGCSNCIKACPTCSLSSPYTMNPVSCVSFLTTFGGRDLSNDPLGKSFGTWIYGCDACQDACPMNSGKWTEKDEFPGVSEISLCLTPENIMKMEEEFYKHNIQPKFFYLSPDELWKWKVNVLNFMRNNYQESYKQYIMGACSNENEKIRDLAQMICKEMSLTDN</sequence>
<dbReference type="Proteomes" id="UP000095743">
    <property type="component" value="Chromosome"/>
</dbReference>
<dbReference type="KEGG" id="gfe:Gferi_21265"/>
<keyword evidence="1" id="KW-0004">4Fe-4S</keyword>
<dbReference type="InterPro" id="IPR004453">
    <property type="entry name" value="QueG"/>
</dbReference>
<dbReference type="SUPFAM" id="SSF54862">
    <property type="entry name" value="4Fe-4S ferredoxins"/>
    <property type="match status" value="1"/>
</dbReference>
<dbReference type="EMBL" id="CP017269">
    <property type="protein sequence ID" value="AOT71840.1"/>
    <property type="molecule type" value="Genomic_DNA"/>
</dbReference>
<keyword evidence="1" id="KW-0411">Iron-sulfur</keyword>
<proteinExistence type="predicted"/>
<dbReference type="RefSeq" id="WP_069980086.1">
    <property type="nucleotide sequence ID" value="NZ_CP017269.1"/>
</dbReference>
<keyword evidence="1" id="KW-0479">Metal-binding</keyword>
<dbReference type="Pfam" id="PF13484">
    <property type="entry name" value="Fer4_16"/>
    <property type="match status" value="1"/>
</dbReference>
<dbReference type="GO" id="GO:0051539">
    <property type="term" value="F:4 iron, 4 sulfur cluster binding"/>
    <property type="evidence" value="ECO:0007669"/>
    <property type="project" value="UniProtKB-KW"/>
</dbReference>
<dbReference type="AlphaFoldDB" id="A0A1D8GLQ5"/>
<organism evidence="2 3">
    <name type="scientific">Geosporobacter ferrireducens</name>
    <dbReference type="NCBI Taxonomy" id="1424294"/>
    <lineage>
        <taxon>Bacteria</taxon>
        <taxon>Bacillati</taxon>
        <taxon>Bacillota</taxon>
        <taxon>Clostridia</taxon>
        <taxon>Peptostreptococcales</taxon>
        <taxon>Thermotaleaceae</taxon>
        <taxon>Geosporobacter</taxon>
    </lineage>
</organism>
<dbReference type="PANTHER" id="PTHR30002">
    <property type="entry name" value="EPOXYQUEUOSINE REDUCTASE"/>
    <property type="match status" value="1"/>
</dbReference>
<name>A0A1D8GLQ5_9FIRM</name>
<dbReference type="GO" id="GO:0008616">
    <property type="term" value="P:tRNA queuosine(34) biosynthetic process"/>
    <property type="evidence" value="ECO:0007669"/>
    <property type="project" value="InterPro"/>
</dbReference>
<protein>
    <submittedName>
        <fullName evidence="2">Fe-S oxidoreductase</fullName>
    </submittedName>
</protein>
<evidence type="ECO:0000313" key="2">
    <source>
        <dbReference type="EMBL" id="AOT71840.1"/>
    </source>
</evidence>
<accession>A0A1D8GLQ5</accession>
<dbReference type="STRING" id="1424294.Gferi_21265"/>
<dbReference type="GO" id="GO:0052693">
    <property type="term" value="F:epoxyqueuosine reductase activity"/>
    <property type="evidence" value="ECO:0007669"/>
    <property type="project" value="TreeGrafter"/>
</dbReference>
<keyword evidence="1" id="KW-0408">Iron</keyword>
<reference evidence="2 3" key="1">
    <citation type="submission" date="2016-09" db="EMBL/GenBank/DDBJ databases">
        <title>Genomic analysis reveals versatility of anaerobic energy metabolism of Geosporobacter ferrireducens IRF9 of phylum Firmicutes.</title>
        <authorList>
            <person name="Kim S.-J."/>
        </authorList>
    </citation>
    <scope>NUCLEOTIDE SEQUENCE [LARGE SCALE GENOMIC DNA]</scope>
    <source>
        <strain evidence="2 3">IRF9</strain>
    </source>
</reference>
<gene>
    <name evidence="2" type="ORF">Gferi_21265</name>
</gene>
<dbReference type="PANTHER" id="PTHR30002:SF4">
    <property type="entry name" value="EPOXYQUEUOSINE REDUCTASE"/>
    <property type="match status" value="1"/>
</dbReference>
<keyword evidence="3" id="KW-1185">Reference proteome</keyword>
<dbReference type="OrthoDB" id="9784571at2"/>
<evidence type="ECO:0000256" key="1">
    <source>
        <dbReference type="ARBA" id="ARBA00022485"/>
    </source>
</evidence>